<dbReference type="InterPro" id="IPR040347">
    <property type="entry name" value="YBP1/2"/>
</dbReference>
<evidence type="ECO:0000256" key="1">
    <source>
        <dbReference type="SAM" id="MobiDB-lite"/>
    </source>
</evidence>
<protein>
    <recommendedName>
        <fullName evidence="4">DUF1760-domain-containing protein</fullName>
    </recommendedName>
</protein>
<feature type="compositionally biased region" description="Polar residues" evidence="1">
    <location>
        <begin position="151"/>
        <end position="170"/>
    </location>
</feature>
<dbReference type="VEuPathDB" id="FungiDB:PV10_05019"/>
<gene>
    <name evidence="2" type="ORF">B0A52_09571</name>
</gene>
<dbReference type="Pfam" id="PF08568">
    <property type="entry name" value="Kinetochor_Ybp2"/>
    <property type="match status" value="1"/>
</dbReference>
<feature type="region of interest" description="Disordered" evidence="1">
    <location>
        <begin position="108"/>
        <end position="130"/>
    </location>
</feature>
<reference evidence="2 3" key="1">
    <citation type="submission" date="2017-03" db="EMBL/GenBank/DDBJ databases">
        <title>Genomes of endolithic fungi from Antarctica.</title>
        <authorList>
            <person name="Coleine C."/>
            <person name="Masonjones S."/>
            <person name="Stajich J.E."/>
        </authorList>
    </citation>
    <scope>NUCLEOTIDE SEQUENCE [LARGE SCALE GENOMIC DNA]</scope>
    <source>
        <strain evidence="2 3">CCFEE 6314</strain>
    </source>
</reference>
<dbReference type="PANTHER" id="PTHR28020">
    <property type="entry name" value="YAP1-BINDING PROTEIN 1-RELATED"/>
    <property type="match status" value="1"/>
</dbReference>
<feature type="region of interest" description="Disordered" evidence="1">
    <location>
        <begin position="147"/>
        <end position="170"/>
    </location>
</feature>
<evidence type="ECO:0008006" key="4">
    <source>
        <dbReference type="Google" id="ProtNLM"/>
    </source>
</evidence>
<proteinExistence type="predicted"/>
<accession>A0A438MT64</accession>
<dbReference type="AlphaFoldDB" id="A0A438MT64"/>
<dbReference type="PANTHER" id="PTHR28020:SF1">
    <property type="entry name" value="YAP1-BINDING PROTEIN 1-RELATED"/>
    <property type="match status" value="1"/>
</dbReference>
<name>A0A438MT64_EXOME</name>
<dbReference type="Proteomes" id="UP000288859">
    <property type="component" value="Unassembled WGS sequence"/>
</dbReference>
<feature type="region of interest" description="Disordered" evidence="1">
    <location>
        <begin position="236"/>
        <end position="288"/>
    </location>
</feature>
<feature type="compositionally biased region" description="Polar residues" evidence="1">
    <location>
        <begin position="244"/>
        <end position="263"/>
    </location>
</feature>
<dbReference type="GO" id="GO:0005737">
    <property type="term" value="C:cytoplasm"/>
    <property type="evidence" value="ECO:0007669"/>
    <property type="project" value="TreeGrafter"/>
</dbReference>
<sequence>MATMSAPIDPSQDPLVAALPPATDYVTYLTLLEYQLTSDNLPTLTRLLTEDDGTLAEEIGWDLLKLVLRLLVETPTEANRCLEIISRRGNPREVVVRVAEELEQLGETTMETPWNEQEDDNEGDQLPTFAGEAPRVHLGDMTLDGMKQDKQQIPPTTKPQSDSPVNLPSDTDVNSLKFTALVRMLGILHPRIKTQYPSRFLATSLPAALGAYRHIPITEATTISFLDMLEKLAAESRPPLPPRASTTQVPTTASQAEGGSESANVAVLPDPESNAEKNDKGVNSPSQEEKVIVTRLLQAVLLEVLDEYLSSFTTLDDPSMSWTSRLREQFEPKRVLPTKTTETKRFENSPDLKQRDAILVQLGKLSNLLGFGAFEEVKKLGHDDDDDDTQEIHDPEHQVSEYPTTPSQIPLPANGIIFLCASQLYLDSQAPYSTLSLPVIAHLIDHTAPLSASPTIPNPALLDSLLSLLYRKTIASGNAEISSSSDSRLSHAKFLLLLSTLTQLFTITPWADLRDSLHYVATQLLHAYPESATRLQVVAQTVQGSTLSSNWDEVEEEPTPVPGIDEETGLTRSMSALQPNPIPLAPPQQLGVLRSVGVDWLKDEFLTRLRQESPDAKRGLGLDLLADGEHEFSSARTQILDVLLPDDLPSLASTAKTHASTTPSAHDEDDSVSDFLLNIPFYISTLNLLYVVAPQLSSEKFAEFTSRARGFVKTLNSSLEYLSSILKQIGGPGDNQGQDNYLLESLGDINALQDSLQRVAAISNLSS</sequence>
<comment type="caution">
    <text evidence="2">The sequence shown here is derived from an EMBL/GenBank/DDBJ whole genome shotgun (WGS) entry which is preliminary data.</text>
</comment>
<dbReference type="OrthoDB" id="5396786at2759"/>
<evidence type="ECO:0000313" key="3">
    <source>
        <dbReference type="Proteomes" id="UP000288859"/>
    </source>
</evidence>
<evidence type="ECO:0000313" key="2">
    <source>
        <dbReference type="EMBL" id="RVX66841.1"/>
    </source>
</evidence>
<dbReference type="InterPro" id="IPR013877">
    <property type="entry name" value="YAP-bd/ALF4/Glomulin"/>
</dbReference>
<dbReference type="GO" id="GO:0034599">
    <property type="term" value="P:cellular response to oxidative stress"/>
    <property type="evidence" value="ECO:0007669"/>
    <property type="project" value="InterPro"/>
</dbReference>
<organism evidence="2 3">
    <name type="scientific">Exophiala mesophila</name>
    <name type="common">Black yeast-like fungus</name>
    <dbReference type="NCBI Taxonomy" id="212818"/>
    <lineage>
        <taxon>Eukaryota</taxon>
        <taxon>Fungi</taxon>
        <taxon>Dikarya</taxon>
        <taxon>Ascomycota</taxon>
        <taxon>Pezizomycotina</taxon>
        <taxon>Eurotiomycetes</taxon>
        <taxon>Chaetothyriomycetidae</taxon>
        <taxon>Chaetothyriales</taxon>
        <taxon>Herpotrichiellaceae</taxon>
        <taxon>Exophiala</taxon>
    </lineage>
</organism>
<dbReference type="EMBL" id="NAJM01000055">
    <property type="protein sequence ID" value="RVX66841.1"/>
    <property type="molecule type" value="Genomic_DNA"/>
</dbReference>